<dbReference type="Pfam" id="PF18891">
    <property type="entry name" value="FANCL_d3"/>
    <property type="match status" value="1"/>
</dbReference>
<comment type="caution">
    <text evidence="3">The sequence shown here is derived from an EMBL/GenBank/DDBJ whole genome shotgun (WGS) entry which is preliminary data.</text>
</comment>
<organism evidence="3 4">
    <name type="scientific">Hypothenemus hampei</name>
    <name type="common">Coffee berry borer</name>
    <dbReference type="NCBI Taxonomy" id="57062"/>
    <lineage>
        <taxon>Eukaryota</taxon>
        <taxon>Metazoa</taxon>
        <taxon>Ecdysozoa</taxon>
        <taxon>Arthropoda</taxon>
        <taxon>Hexapoda</taxon>
        <taxon>Insecta</taxon>
        <taxon>Pterygota</taxon>
        <taxon>Neoptera</taxon>
        <taxon>Endopterygota</taxon>
        <taxon>Coleoptera</taxon>
        <taxon>Polyphaga</taxon>
        <taxon>Cucujiformia</taxon>
        <taxon>Curculionidae</taxon>
        <taxon>Scolytinae</taxon>
        <taxon>Hypothenemus</taxon>
    </lineage>
</organism>
<evidence type="ECO:0000313" key="4">
    <source>
        <dbReference type="Proteomes" id="UP001566132"/>
    </source>
</evidence>
<dbReference type="EMBL" id="JBDJPC010000005">
    <property type="protein sequence ID" value="KAL1501478.1"/>
    <property type="molecule type" value="Genomic_DNA"/>
</dbReference>
<keyword evidence="4" id="KW-1185">Reference proteome</keyword>
<dbReference type="CDD" id="cd23832">
    <property type="entry name" value="DRWD-C_FANCL"/>
    <property type="match status" value="1"/>
</dbReference>
<dbReference type="InterPro" id="IPR013083">
    <property type="entry name" value="Znf_RING/FYVE/PHD"/>
</dbReference>
<accession>A0ABD1ERS9</accession>
<dbReference type="PANTHER" id="PTHR13206">
    <property type="entry name" value="UBIQUITIN LIGASE PROTEIN PHF9 FANCONI ANEMIA GROUP L PROTEIN"/>
    <property type="match status" value="1"/>
</dbReference>
<feature type="domain" description="FANCL C-terminal" evidence="1">
    <location>
        <begin position="322"/>
        <end position="384"/>
    </location>
</feature>
<sequence>MSANVMDDELGLLFKYPLMTITRENRNVVLVQGKMFVNTKDIYLKIAQIFFQGQYRYELIKMQNVSPVLAVQEVHAVLKKNPPSILIMLDQIYDVVRTRAIVERQLLPADGRSDIYQDVLHEISEFLQFYTLVKVQIDQKSNLLHIEHADVRGQEHSVAIAFFYSTEKYNEILFKISSCDLPIKESTKSHSTSLIELFDKLLADIEQLEPYIQLMNSIDASATVVDPIPVTKRLPYRRIYISDTISVLVVINPLDVYERPEIKFLGPPGQVEKHNSLLNENLAKWSCSKNILESILNLIGYEHFPAIDTPTIQEDIIKETRTCSICLTEKCPSQDVLPDITCDKENCVAWYHKFCLYSYLEASGARRVFEELVDLCPNCSNPISCPVIEIY</sequence>
<dbReference type="AlphaFoldDB" id="A0ABD1ERS9"/>
<evidence type="ECO:0000259" key="2">
    <source>
        <dbReference type="Pfam" id="PF18891"/>
    </source>
</evidence>
<dbReference type="InterPro" id="IPR026850">
    <property type="entry name" value="FANCL_C"/>
</dbReference>
<feature type="domain" description="FANCL UBC-like" evidence="2">
    <location>
        <begin position="213"/>
        <end position="305"/>
    </location>
</feature>
<dbReference type="Gene3D" id="3.30.40.10">
    <property type="entry name" value="Zinc/RING finger domain, C3HC4 (zinc finger)"/>
    <property type="match status" value="1"/>
</dbReference>
<dbReference type="InterPro" id="IPR043003">
    <property type="entry name" value="FANCL_d3_sf"/>
</dbReference>
<name>A0ABD1ERS9_HYPHA</name>
<evidence type="ECO:0000313" key="3">
    <source>
        <dbReference type="EMBL" id="KAL1501478.1"/>
    </source>
</evidence>
<dbReference type="InterPro" id="IPR026848">
    <property type="entry name" value="Fancl"/>
</dbReference>
<dbReference type="Gene3D" id="3.10.110.20">
    <property type="entry name" value="RWD domain-like"/>
    <property type="match status" value="1"/>
</dbReference>
<dbReference type="Proteomes" id="UP001566132">
    <property type="component" value="Unassembled WGS sequence"/>
</dbReference>
<dbReference type="SMART" id="SM01197">
    <property type="entry name" value="FANCL_C"/>
    <property type="match status" value="1"/>
</dbReference>
<reference evidence="3 4" key="1">
    <citation type="submission" date="2024-05" db="EMBL/GenBank/DDBJ databases">
        <title>Genetic variation in Jamaican populations of the coffee berry borer (Hypothenemus hampei).</title>
        <authorList>
            <person name="Errbii M."/>
            <person name="Myrie A."/>
        </authorList>
    </citation>
    <scope>NUCLEOTIDE SEQUENCE [LARGE SCALE GENOMIC DNA]</scope>
    <source>
        <strain evidence="3">JA-Hopewell-2020-01-JO</strain>
        <tissue evidence="3">Whole body</tissue>
    </source>
</reference>
<dbReference type="Pfam" id="PF11793">
    <property type="entry name" value="FANCL_C"/>
    <property type="match status" value="1"/>
</dbReference>
<gene>
    <name evidence="3" type="ORF">ABEB36_006792</name>
</gene>
<dbReference type="PANTHER" id="PTHR13206:SF0">
    <property type="entry name" value="E3 UBIQUITIN-PROTEIN LIGASE FANCL"/>
    <property type="match status" value="1"/>
</dbReference>
<evidence type="ECO:0000259" key="1">
    <source>
        <dbReference type="Pfam" id="PF11793"/>
    </source>
</evidence>
<proteinExistence type="predicted"/>
<protein>
    <recommendedName>
        <fullName evidence="5">E3 ubiquitin-protein ligase FANCL</fullName>
    </recommendedName>
</protein>
<dbReference type="InterPro" id="IPR044037">
    <property type="entry name" value="FANCL_d3"/>
</dbReference>
<evidence type="ECO:0008006" key="5">
    <source>
        <dbReference type="Google" id="ProtNLM"/>
    </source>
</evidence>